<keyword evidence="1" id="KW-0067">ATP-binding</keyword>
<dbReference type="SUPFAM" id="SSF56112">
    <property type="entry name" value="Protein kinase-like (PK-like)"/>
    <property type="match status" value="1"/>
</dbReference>
<dbReference type="OrthoDB" id="447759at2759"/>
<feature type="coiled-coil region" evidence="2">
    <location>
        <begin position="97"/>
        <end position="153"/>
    </location>
</feature>
<dbReference type="AlphaFoldDB" id="A0A812KNH4"/>
<dbReference type="GO" id="GO:0005524">
    <property type="term" value="F:ATP binding"/>
    <property type="evidence" value="ECO:0007669"/>
    <property type="project" value="UniProtKB-UniRule"/>
</dbReference>
<comment type="caution">
    <text evidence="3">The sequence shown here is derived from an EMBL/GenBank/DDBJ whole genome shotgun (WGS) entry which is preliminary data.</text>
</comment>
<feature type="binding site" evidence="1">
    <location>
        <position position="397"/>
    </location>
    <ligand>
        <name>ATP</name>
        <dbReference type="ChEBI" id="CHEBI:30616"/>
    </ligand>
</feature>
<reference evidence="3" key="1">
    <citation type="submission" date="2021-02" db="EMBL/GenBank/DDBJ databases">
        <authorList>
            <person name="Dougan E. K."/>
            <person name="Rhodes N."/>
            <person name="Thang M."/>
            <person name="Chan C."/>
        </authorList>
    </citation>
    <scope>NUCLEOTIDE SEQUENCE</scope>
</reference>
<accession>A0A812KNH4</accession>
<evidence type="ECO:0000313" key="3">
    <source>
        <dbReference type="EMBL" id="CAE7227311.1"/>
    </source>
</evidence>
<dbReference type="InterPro" id="IPR011009">
    <property type="entry name" value="Kinase-like_dom_sf"/>
</dbReference>
<protein>
    <recommendedName>
        <fullName evidence="5">Protein kinase domain-containing protein</fullName>
    </recommendedName>
</protein>
<dbReference type="Proteomes" id="UP000604046">
    <property type="component" value="Unassembled WGS sequence"/>
</dbReference>
<keyword evidence="2" id="KW-0175">Coiled coil</keyword>
<evidence type="ECO:0000256" key="2">
    <source>
        <dbReference type="SAM" id="Coils"/>
    </source>
</evidence>
<evidence type="ECO:0000313" key="4">
    <source>
        <dbReference type="Proteomes" id="UP000604046"/>
    </source>
</evidence>
<dbReference type="EMBL" id="CAJNDS010000673">
    <property type="protein sequence ID" value="CAE7227311.1"/>
    <property type="molecule type" value="Genomic_DNA"/>
</dbReference>
<evidence type="ECO:0008006" key="5">
    <source>
        <dbReference type="Google" id="ProtNLM"/>
    </source>
</evidence>
<evidence type="ECO:0000256" key="1">
    <source>
        <dbReference type="PROSITE-ProRule" id="PRU10141"/>
    </source>
</evidence>
<sequence>MAERKVYYQCPDGRVDYVRIDANEDIIALKSKIKDRNNDLPAPRHIDIYQSKRHFDAKEQVLAIDATIESVMEKGNGTNAASALRVHYEAPTAPTASAASTDQLQDIRRQLDQQSQQNKKMMDRVEQQSQQMMDRVEQKMDQMEQRMDQKMDQQSHEVKRFLQPPPLSQTPHTCAAERRKWAKVQKFEGYEGEETLDSGMQKELKQHRKDSHKLNLVIEKVLKLILPRHVVLVNCEKFVWQEGIGSPDFFAACCFIPKDVCNPESENYGIPALLDSVTALFDGKSAGHAAEDQMYRHLCRTVASYGLLYDAEKFQLMIVQGAKDTAKRLDEIWTGSWNQPGVVKFLSEQCERYQPAEELLLRLCLAKCEAIVLGYLGKGRFGRVLKVRCGSKHFAMKVVVDGDTLEKEVERLKNATTTKKNLPVVVPAGAVHRIEGEVVRGAYFLMTQVGEPMTLEHCRKHKQAIPKICEALHACHNAGLVHGDARIQNVIKVKSRYLWVDFASTPDATKAGMKEDILTLCSSLGVADDPRANAPSTSLTDPNFHTWVFQHIWEPAASAKPSKRARRL</sequence>
<dbReference type="Gene3D" id="1.10.510.10">
    <property type="entry name" value="Transferase(Phosphotransferase) domain 1"/>
    <property type="match status" value="1"/>
</dbReference>
<dbReference type="InterPro" id="IPR017441">
    <property type="entry name" value="Protein_kinase_ATP_BS"/>
</dbReference>
<keyword evidence="4" id="KW-1185">Reference proteome</keyword>
<name>A0A812KNH4_9DINO</name>
<dbReference type="PROSITE" id="PS00107">
    <property type="entry name" value="PROTEIN_KINASE_ATP"/>
    <property type="match status" value="1"/>
</dbReference>
<gene>
    <name evidence="3" type="ORF">SNAT2548_LOCUS8945</name>
</gene>
<organism evidence="3 4">
    <name type="scientific">Symbiodinium natans</name>
    <dbReference type="NCBI Taxonomy" id="878477"/>
    <lineage>
        <taxon>Eukaryota</taxon>
        <taxon>Sar</taxon>
        <taxon>Alveolata</taxon>
        <taxon>Dinophyceae</taxon>
        <taxon>Suessiales</taxon>
        <taxon>Symbiodiniaceae</taxon>
        <taxon>Symbiodinium</taxon>
    </lineage>
</organism>
<keyword evidence="1" id="KW-0547">Nucleotide-binding</keyword>
<proteinExistence type="predicted"/>